<keyword evidence="1" id="KW-0472">Membrane</keyword>
<feature type="transmembrane region" description="Helical" evidence="1">
    <location>
        <begin position="45"/>
        <end position="63"/>
    </location>
</feature>
<evidence type="ECO:0000313" key="3">
    <source>
        <dbReference type="Proteomes" id="UP000244817"/>
    </source>
</evidence>
<reference evidence="2 3" key="1">
    <citation type="submission" date="2018-04" db="EMBL/GenBank/DDBJ databases">
        <title>Pelagivirga bohaiensis gen. nov., sp. nov., a bacterium isolated from the Bohai Sea.</title>
        <authorList>
            <person name="Ji X."/>
        </authorList>
    </citation>
    <scope>NUCLEOTIDE SEQUENCE [LARGE SCALE GENOMIC DNA]</scope>
    <source>
        <strain evidence="2 3">BH-SD16</strain>
    </source>
</reference>
<keyword evidence="1" id="KW-1133">Transmembrane helix</keyword>
<evidence type="ECO:0000313" key="2">
    <source>
        <dbReference type="EMBL" id="PVA06759.1"/>
    </source>
</evidence>
<gene>
    <name evidence="2" type="ORF">DC363_09550</name>
</gene>
<dbReference type="OrthoDB" id="5325135at2"/>
<dbReference type="EMBL" id="QCYG01000005">
    <property type="protein sequence ID" value="PVA06759.1"/>
    <property type="molecule type" value="Genomic_DNA"/>
</dbReference>
<comment type="caution">
    <text evidence="2">The sequence shown here is derived from an EMBL/GenBank/DDBJ whole genome shotgun (WGS) entry which is preliminary data.</text>
</comment>
<protein>
    <submittedName>
        <fullName evidence="2">Flp family type IVb pilin</fullName>
    </submittedName>
</protein>
<sequence length="77" mass="8382">MSLCHTWHQTPPVRKDQTRTFTRKALNTFARAVAKDEDGATTIEYGLFAALVGAVIVGTVVTLGDNTEKASRKCTTL</sequence>
<dbReference type="InterPro" id="IPR007047">
    <property type="entry name" value="Flp_Fap"/>
</dbReference>
<proteinExistence type="predicted"/>
<organism evidence="2 3">
    <name type="scientific">Thalassorhabdomicrobium marinisediminis</name>
    <dbReference type="NCBI Taxonomy" id="2170577"/>
    <lineage>
        <taxon>Bacteria</taxon>
        <taxon>Pseudomonadati</taxon>
        <taxon>Pseudomonadota</taxon>
        <taxon>Alphaproteobacteria</taxon>
        <taxon>Rhodobacterales</taxon>
        <taxon>Paracoccaceae</taxon>
        <taxon>Thalassorhabdomicrobium</taxon>
    </lineage>
</organism>
<keyword evidence="1" id="KW-0812">Transmembrane</keyword>
<dbReference type="AlphaFoldDB" id="A0A2T7FX61"/>
<dbReference type="Proteomes" id="UP000244817">
    <property type="component" value="Unassembled WGS sequence"/>
</dbReference>
<keyword evidence="3" id="KW-1185">Reference proteome</keyword>
<dbReference type="Pfam" id="PF04964">
    <property type="entry name" value="Flp_Fap"/>
    <property type="match status" value="1"/>
</dbReference>
<dbReference type="RefSeq" id="WP_108640917.1">
    <property type="nucleotide sequence ID" value="NZ_QCYG01000005.1"/>
</dbReference>
<accession>A0A2T7FX61</accession>
<name>A0A2T7FX61_9RHOB</name>
<evidence type="ECO:0000256" key="1">
    <source>
        <dbReference type="SAM" id="Phobius"/>
    </source>
</evidence>